<dbReference type="GeneID" id="25329241"/>
<keyword evidence="3" id="KW-1185">Reference proteome</keyword>
<evidence type="ECO:0000313" key="3">
    <source>
        <dbReference type="Proteomes" id="UP000054342"/>
    </source>
</evidence>
<dbReference type="AlphaFoldDB" id="A0A0D2EK84"/>
<organism evidence="2 3">
    <name type="scientific">Exophiala xenobiotica</name>
    <dbReference type="NCBI Taxonomy" id="348802"/>
    <lineage>
        <taxon>Eukaryota</taxon>
        <taxon>Fungi</taxon>
        <taxon>Dikarya</taxon>
        <taxon>Ascomycota</taxon>
        <taxon>Pezizomycotina</taxon>
        <taxon>Eurotiomycetes</taxon>
        <taxon>Chaetothyriomycetidae</taxon>
        <taxon>Chaetothyriales</taxon>
        <taxon>Herpotrichiellaceae</taxon>
        <taxon>Exophiala</taxon>
    </lineage>
</organism>
<dbReference type="Gene3D" id="3.10.450.50">
    <property type="match status" value="1"/>
</dbReference>
<protein>
    <recommendedName>
        <fullName evidence="1">SnoaL-like domain-containing protein</fullName>
    </recommendedName>
</protein>
<dbReference type="InterPro" id="IPR032710">
    <property type="entry name" value="NTF2-like_dom_sf"/>
</dbReference>
<proteinExistence type="predicted"/>
<dbReference type="EMBL" id="KN847320">
    <property type="protein sequence ID" value="KIW55015.1"/>
    <property type="molecule type" value="Genomic_DNA"/>
</dbReference>
<dbReference type="Proteomes" id="UP000054342">
    <property type="component" value="Unassembled WGS sequence"/>
</dbReference>
<feature type="domain" description="SnoaL-like" evidence="1">
    <location>
        <begin position="2"/>
        <end position="58"/>
    </location>
</feature>
<dbReference type="OrthoDB" id="3912254at2759"/>
<dbReference type="SUPFAM" id="SSF54427">
    <property type="entry name" value="NTF2-like"/>
    <property type="match status" value="1"/>
</dbReference>
<dbReference type="HOGENOM" id="CLU_2638092_0_0_1"/>
<evidence type="ECO:0000313" key="2">
    <source>
        <dbReference type="EMBL" id="KIW55015.1"/>
    </source>
</evidence>
<reference evidence="2 3" key="1">
    <citation type="submission" date="2015-01" db="EMBL/GenBank/DDBJ databases">
        <title>The Genome Sequence of Exophiala xenobiotica CBS118157.</title>
        <authorList>
            <consortium name="The Broad Institute Genomics Platform"/>
            <person name="Cuomo C."/>
            <person name="de Hoog S."/>
            <person name="Gorbushina A."/>
            <person name="Stielow B."/>
            <person name="Teixiera M."/>
            <person name="Abouelleil A."/>
            <person name="Chapman S.B."/>
            <person name="Priest M."/>
            <person name="Young S.K."/>
            <person name="Wortman J."/>
            <person name="Nusbaum C."/>
            <person name="Birren B."/>
        </authorList>
    </citation>
    <scope>NUCLEOTIDE SEQUENCE [LARGE SCALE GENOMIC DNA]</scope>
    <source>
        <strain evidence="2 3">CBS 118157</strain>
    </source>
</reference>
<evidence type="ECO:0000259" key="1">
    <source>
        <dbReference type="Pfam" id="PF13577"/>
    </source>
</evidence>
<accession>A0A0D2EK84</accession>
<sequence length="77" mass="8669">MTNIEFSITGPDTAIGTSYLWFAATPDVSKPEIHYAFGGPYTFDFKRTSEGWRISRMRLRKIWAQGEDTEKAFGAGS</sequence>
<name>A0A0D2EK84_9EURO</name>
<dbReference type="Pfam" id="PF13577">
    <property type="entry name" value="SnoaL_4"/>
    <property type="match status" value="1"/>
</dbReference>
<dbReference type="RefSeq" id="XP_013315599.1">
    <property type="nucleotide sequence ID" value="XM_013460145.1"/>
</dbReference>
<gene>
    <name evidence="2" type="ORF">PV05_07333</name>
</gene>
<dbReference type="InterPro" id="IPR037401">
    <property type="entry name" value="SnoaL-like"/>
</dbReference>